<dbReference type="Pfam" id="PF05920">
    <property type="entry name" value="Homeobox_KN"/>
    <property type="match status" value="1"/>
</dbReference>
<feature type="compositionally biased region" description="Basic and acidic residues" evidence="6">
    <location>
        <begin position="256"/>
        <end position="268"/>
    </location>
</feature>
<feature type="non-terminal residue" evidence="9">
    <location>
        <position position="1"/>
    </location>
</feature>
<dbReference type="InterPro" id="IPR013087">
    <property type="entry name" value="Znf_C2H2_type"/>
</dbReference>
<accession>A0A9P4SCU1</accession>
<evidence type="ECO:0000259" key="8">
    <source>
        <dbReference type="PROSITE" id="PS50157"/>
    </source>
</evidence>
<keyword evidence="3 5" id="KW-0539">Nucleus</keyword>
<feature type="domain" description="Homeobox" evidence="7">
    <location>
        <begin position="171"/>
        <end position="234"/>
    </location>
</feature>
<dbReference type="GO" id="GO:0003677">
    <property type="term" value="F:DNA binding"/>
    <property type="evidence" value="ECO:0007669"/>
    <property type="project" value="UniProtKB-UniRule"/>
</dbReference>
<dbReference type="Gene3D" id="1.10.10.60">
    <property type="entry name" value="Homeodomain-like"/>
    <property type="match status" value="1"/>
</dbReference>
<evidence type="ECO:0000313" key="9">
    <source>
        <dbReference type="EMBL" id="KAF2840114.1"/>
    </source>
</evidence>
<dbReference type="InterPro" id="IPR001356">
    <property type="entry name" value="HD"/>
</dbReference>
<dbReference type="InterPro" id="IPR006600">
    <property type="entry name" value="HTH_CenpB_DNA-bd_dom"/>
</dbReference>
<dbReference type="GO" id="GO:0008270">
    <property type="term" value="F:zinc ion binding"/>
    <property type="evidence" value="ECO:0007669"/>
    <property type="project" value="UniProtKB-KW"/>
</dbReference>
<dbReference type="InterPro" id="IPR008422">
    <property type="entry name" value="KN_HD"/>
</dbReference>
<dbReference type="GO" id="GO:0006355">
    <property type="term" value="P:regulation of DNA-templated transcription"/>
    <property type="evidence" value="ECO:0007669"/>
    <property type="project" value="InterPro"/>
</dbReference>
<dbReference type="SMART" id="SM00389">
    <property type="entry name" value="HOX"/>
    <property type="match status" value="1"/>
</dbReference>
<keyword evidence="4" id="KW-0862">Zinc</keyword>
<reference evidence="9" key="1">
    <citation type="journal article" date="2020" name="Stud. Mycol.">
        <title>101 Dothideomycetes genomes: a test case for predicting lifestyles and emergence of pathogens.</title>
        <authorList>
            <person name="Haridas S."/>
            <person name="Albert R."/>
            <person name="Binder M."/>
            <person name="Bloem J."/>
            <person name="Labutti K."/>
            <person name="Salamov A."/>
            <person name="Andreopoulos B."/>
            <person name="Baker S."/>
            <person name="Barry K."/>
            <person name="Bills G."/>
            <person name="Bluhm B."/>
            <person name="Cannon C."/>
            <person name="Castanera R."/>
            <person name="Culley D."/>
            <person name="Daum C."/>
            <person name="Ezra D."/>
            <person name="Gonzalez J."/>
            <person name="Henrissat B."/>
            <person name="Kuo A."/>
            <person name="Liang C."/>
            <person name="Lipzen A."/>
            <person name="Lutzoni F."/>
            <person name="Magnuson J."/>
            <person name="Mondo S."/>
            <person name="Nolan M."/>
            <person name="Ohm R."/>
            <person name="Pangilinan J."/>
            <person name="Park H.-J."/>
            <person name="Ramirez L."/>
            <person name="Alfaro M."/>
            <person name="Sun H."/>
            <person name="Tritt A."/>
            <person name="Yoshinaga Y."/>
            <person name="Zwiers L.-H."/>
            <person name="Turgeon B."/>
            <person name="Goodwin S."/>
            <person name="Spatafora J."/>
            <person name="Crous P."/>
            <person name="Grigoriev I."/>
        </authorList>
    </citation>
    <scope>NUCLEOTIDE SEQUENCE</scope>
    <source>
        <strain evidence="9">CBS 101060</strain>
    </source>
</reference>
<dbReference type="EMBL" id="MU006093">
    <property type="protein sequence ID" value="KAF2840114.1"/>
    <property type="molecule type" value="Genomic_DNA"/>
</dbReference>
<evidence type="ECO:0000256" key="3">
    <source>
        <dbReference type="ARBA" id="ARBA00023242"/>
    </source>
</evidence>
<feature type="region of interest" description="Disordered" evidence="6">
    <location>
        <begin position="227"/>
        <end position="277"/>
    </location>
</feature>
<dbReference type="OrthoDB" id="5399138at2759"/>
<evidence type="ECO:0000256" key="5">
    <source>
        <dbReference type="PROSITE-ProRule" id="PRU00108"/>
    </source>
</evidence>
<feature type="domain" description="C2H2-type" evidence="8">
    <location>
        <begin position="392"/>
        <end position="420"/>
    </location>
</feature>
<keyword evidence="4" id="KW-0479">Metal-binding</keyword>
<proteinExistence type="predicted"/>
<sequence length="701" mass="78684">TPEEQQNIAEFFDFGDAAMPDVSDVVADLGSATTAAVYSCPSHPEGDGIRCLCHGFIDEYRIPQDSLLQLSEDAFDYNFSNWIPRYSKPEHACDYCHSKGLECFIVYEGQTACSSCTALFRPCSFSQTGCEVRPSNALDTLHVVREDACQEIGNLTGIKPLRSLAAKNDEMERKKSGIRFPRAAIKILKDWVEEHYDHPYPNEEEKEELVNKTGLKATQITNWLANARRRGKVRPKRGLSPSARSAAMPIPGSEGKTWDKMNPLERWQHSPPENEPAPLTAIATAVEHFSPPKDDPFQESGELRGLYDSSARSSKGSGSHSLMKAPSITSLETGRSSGSIGSYGSLNSAWSYGSRNSFQSHGSLGSRDKRRRRRTAPKPPRKSDPAESGRIFQCTFCTDRFKSKYDWCRHEKSLHLSMEKWICAPLGETIVCDISGRQKCVYCDTLDPSPEHLEAHNHSACEEKGLEARTFYRKDHLRQHLRLMHGCKMIESMDAWKMETPHIRCRCGFCGQTFDTWSERCDHLAKHFRNGAQMKDWKGCRGFDEHVAMQVQNAIPPYLIGNEAKSPIPFSATNKTTWAHNMTFTKDLEAIIPTNYDWSAQDGQSSSAGLTSSGGFTSPNQPGITTPDTADMVIARSTCWEILTTRLGQFVREQHALGNVVTDEMLQKHARVLLYDSDDEWNQTAADNAEWLQFFKQAHGL</sequence>
<dbReference type="PROSITE" id="PS50157">
    <property type="entry name" value="ZINC_FINGER_C2H2_2"/>
    <property type="match status" value="1"/>
</dbReference>
<evidence type="ECO:0000256" key="1">
    <source>
        <dbReference type="ARBA" id="ARBA00023125"/>
    </source>
</evidence>
<evidence type="ECO:0000256" key="6">
    <source>
        <dbReference type="SAM" id="MobiDB-lite"/>
    </source>
</evidence>
<comment type="subcellular location">
    <subcellularLocation>
        <location evidence="5">Nucleus</location>
    </subcellularLocation>
</comment>
<feature type="compositionally biased region" description="Basic residues" evidence="6">
    <location>
        <begin position="368"/>
        <end position="380"/>
    </location>
</feature>
<gene>
    <name evidence="9" type="ORF">M501DRAFT_915111</name>
</gene>
<dbReference type="PROSITE" id="PS00028">
    <property type="entry name" value="ZINC_FINGER_C2H2_1"/>
    <property type="match status" value="2"/>
</dbReference>
<feature type="compositionally biased region" description="Basic residues" evidence="6">
    <location>
        <begin position="227"/>
        <end position="237"/>
    </location>
</feature>
<dbReference type="SUPFAM" id="SSF46689">
    <property type="entry name" value="Homeodomain-like"/>
    <property type="match status" value="1"/>
</dbReference>
<evidence type="ECO:0000256" key="4">
    <source>
        <dbReference type="PROSITE-ProRule" id="PRU00042"/>
    </source>
</evidence>
<keyword evidence="10" id="KW-1185">Reference proteome</keyword>
<dbReference type="PROSITE" id="PS50071">
    <property type="entry name" value="HOMEOBOX_2"/>
    <property type="match status" value="1"/>
</dbReference>
<feature type="region of interest" description="Disordered" evidence="6">
    <location>
        <begin position="308"/>
        <end position="337"/>
    </location>
</feature>
<dbReference type="InterPro" id="IPR009057">
    <property type="entry name" value="Homeodomain-like_sf"/>
</dbReference>
<organism evidence="9 10">
    <name type="scientific">Patellaria atrata CBS 101060</name>
    <dbReference type="NCBI Taxonomy" id="1346257"/>
    <lineage>
        <taxon>Eukaryota</taxon>
        <taxon>Fungi</taxon>
        <taxon>Dikarya</taxon>
        <taxon>Ascomycota</taxon>
        <taxon>Pezizomycotina</taxon>
        <taxon>Dothideomycetes</taxon>
        <taxon>Dothideomycetes incertae sedis</taxon>
        <taxon>Patellariales</taxon>
        <taxon>Patellariaceae</taxon>
        <taxon>Patellaria</taxon>
    </lineage>
</organism>
<dbReference type="Pfam" id="PF03221">
    <property type="entry name" value="HTH_Tnp_Tc5"/>
    <property type="match status" value="1"/>
</dbReference>
<feature type="non-terminal residue" evidence="9">
    <location>
        <position position="701"/>
    </location>
</feature>
<feature type="region of interest" description="Disordered" evidence="6">
    <location>
        <begin position="358"/>
        <end position="388"/>
    </location>
</feature>
<evidence type="ECO:0000259" key="7">
    <source>
        <dbReference type="PROSITE" id="PS50071"/>
    </source>
</evidence>
<feature type="DNA-binding region" description="Homeobox" evidence="5">
    <location>
        <begin position="173"/>
        <end position="235"/>
    </location>
</feature>
<evidence type="ECO:0000256" key="2">
    <source>
        <dbReference type="ARBA" id="ARBA00023155"/>
    </source>
</evidence>
<dbReference type="InterPro" id="IPR050224">
    <property type="entry name" value="TALE_homeobox"/>
</dbReference>
<keyword evidence="4" id="KW-0863">Zinc-finger</keyword>
<keyword evidence="2 5" id="KW-0371">Homeobox</keyword>
<dbReference type="AlphaFoldDB" id="A0A9P4SCU1"/>
<feature type="region of interest" description="Disordered" evidence="6">
    <location>
        <begin position="603"/>
        <end position="627"/>
    </location>
</feature>
<dbReference type="GO" id="GO:0005634">
    <property type="term" value="C:nucleus"/>
    <property type="evidence" value="ECO:0007669"/>
    <property type="project" value="UniProtKB-SubCell"/>
</dbReference>
<comment type="caution">
    <text evidence="9">The sequence shown here is derived from an EMBL/GenBank/DDBJ whole genome shotgun (WGS) entry which is preliminary data.</text>
</comment>
<name>A0A9P4SCU1_9PEZI</name>
<feature type="compositionally biased region" description="Low complexity" evidence="6">
    <location>
        <begin position="309"/>
        <end position="321"/>
    </location>
</feature>
<evidence type="ECO:0000313" key="10">
    <source>
        <dbReference type="Proteomes" id="UP000799429"/>
    </source>
</evidence>
<keyword evidence="1 5" id="KW-0238">DNA-binding</keyword>
<protein>
    <submittedName>
        <fullName evidence="9">Uncharacterized protein</fullName>
    </submittedName>
</protein>
<dbReference type="PANTHER" id="PTHR11850">
    <property type="entry name" value="HOMEOBOX PROTEIN TRANSCRIPTION FACTORS"/>
    <property type="match status" value="1"/>
</dbReference>
<dbReference type="Proteomes" id="UP000799429">
    <property type="component" value="Unassembled WGS sequence"/>
</dbReference>
<dbReference type="CDD" id="cd00086">
    <property type="entry name" value="homeodomain"/>
    <property type="match status" value="1"/>
</dbReference>
<dbReference type="SMART" id="SM00355">
    <property type="entry name" value="ZnF_C2H2"/>
    <property type="match status" value="3"/>
</dbReference>